<organism evidence="1 2">
    <name type="scientific">Portibacter lacus</name>
    <dbReference type="NCBI Taxonomy" id="1099794"/>
    <lineage>
        <taxon>Bacteria</taxon>
        <taxon>Pseudomonadati</taxon>
        <taxon>Bacteroidota</taxon>
        <taxon>Saprospiria</taxon>
        <taxon>Saprospirales</taxon>
        <taxon>Haliscomenobacteraceae</taxon>
        <taxon>Portibacter</taxon>
    </lineage>
</organism>
<dbReference type="EMBL" id="BSOH01000023">
    <property type="protein sequence ID" value="GLR18960.1"/>
    <property type="molecule type" value="Genomic_DNA"/>
</dbReference>
<reference evidence="1" key="1">
    <citation type="journal article" date="2014" name="Int. J. Syst. Evol. Microbiol.">
        <title>Complete genome sequence of Corynebacterium casei LMG S-19264T (=DSM 44701T), isolated from a smear-ripened cheese.</title>
        <authorList>
            <consortium name="US DOE Joint Genome Institute (JGI-PGF)"/>
            <person name="Walter F."/>
            <person name="Albersmeier A."/>
            <person name="Kalinowski J."/>
            <person name="Ruckert C."/>
        </authorList>
    </citation>
    <scope>NUCLEOTIDE SEQUENCE</scope>
    <source>
        <strain evidence="1">NBRC 108769</strain>
    </source>
</reference>
<name>A0AA37WHP8_9BACT</name>
<sequence length="336" mass="36513">MFFNSIKAQQVGINKIYPEHTLDVRSTNNVDPAGFNLSNQDKSKYVRLFSGSTTYPDPSIAWNPDYNFVFATYNDNTLAFTEYMRISSVGDVGIGVANPEAKLDILGGDWNLDAGNAGDFRIGNATYNFRIGIATGGGGAGITRMYANSNDLILGANDTPILKLKSNGELLAPLMTNNIIESGGNKSLITKEYADATYVLDEVKTKEIMIPAASFSTLGLNNYVIYEGIAYGSPLIAPVVLPVGSIITELSAYFYDSNNNNFSCTFNLKNINSNFISSFYTISTDNSTSGHKVITSTTNIQITSNFAYFLTVKDIDEGDVTGFNGLKGVKIKYIEN</sequence>
<dbReference type="Proteomes" id="UP001156666">
    <property type="component" value="Unassembled WGS sequence"/>
</dbReference>
<accession>A0AA37WHP8</accession>
<evidence type="ECO:0000313" key="2">
    <source>
        <dbReference type="Proteomes" id="UP001156666"/>
    </source>
</evidence>
<protein>
    <submittedName>
        <fullName evidence="1">Uncharacterized protein</fullName>
    </submittedName>
</protein>
<comment type="caution">
    <text evidence="1">The sequence shown here is derived from an EMBL/GenBank/DDBJ whole genome shotgun (WGS) entry which is preliminary data.</text>
</comment>
<reference evidence="1" key="2">
    <citation type="submission" date="2023-01" db="EMBL/GenBank/DDBJ databases">
        <title>Draft genome sequence of Portibacter lacus strain NBRC 108769.</title>
        <authorList>
            <person name="Sun Q."/>
            <person name="Mori K."/>
        </authorList>
    </citation>
    <scope>NUCLEOTIDE SEQUENCE</scope>
    <source>
        <strain evidence="1">NBRC 108769</strain>
    </source>
</reference>
<keyword evidence="2" id="KW-1185">Reference proteome</keyword>
<gene>
    <name evidence="1" type="ORF">GCM10007940_35760</name>
</gene>
<proteinExistence type="predicted"/>
<evidence type="ECO:0000313" key="1">
    <source>
        <dbReference type="EMBL" id="GLR18960.1"/>
    </source>
</evidence>
<dbReference type="AlphaFoldDB" id="A0AA37WHP8"/>